<evidence type="ECO:0007829" key="4">
    <source>
        <dbReference type="PeptideAtlas" id="A0A0G2JF70"/>
    </source>
</evidence>
<dbReference type="AGR" id="MGI:2385189"/>
<protein>
    <submittedName>
        <fullName evidence="1">RAP1, GTP-GDP dissociation stimulator 1</fullName>
    </submittedName>
</protein>
<keyword evidence="4 5" id="KW-1267">Proteomics identification</keyword>
<reference evidence="6" key="2">
    <citation type="journal article" date="2010" name="Cell">
        <title>A tissue-specific atlas of mouse protein phosphorylation and expression.</title>
        <authorList>
            <person name="Huttlin E.L."/>
            <person name="Jedrychowski M.P."/>
            <person name="Elias J.E."/>
            <person name="Goswami T."/>
            <person name="Rad R."/>
            <person name="Beausoleil S.A."/>
            <person name="Villen J."/>
            <person name="Haas W."/>
            <person name="Sowa M.E."/>
            <person name="Gygi S.P."/>
        </authorList>
    </citation>
    <scope>IDENTIFICATION BY MASS SPECTROMETRY [LARGE SCALE ANALYSIS]</scope>
</reference>
<dbReference type="MGI" id="MGI:2385189">
    <property type="gene designation" value="Rap1gds1"/>
</dbReference>
<evidence type="ECO:0007829" key="5">
    <source>
        <dbReference type="ProteomicsDB" id="A0A0G2JF70"/>
    </source>
</evidence>
<name>A0A0G2JF70_MOUSE</name>
<dbReference type="GO" id="GO:0005085">
    <property type="term" value="F:guanyl-nucleotide exchange factor activity"/>
    <property type="evidence" value="ECO:0007669"/>
    <property type="project" value="InterPro"/>
</dbReference>
<dbReference type="ExpressionAtlas" id="A0A0G2JF70">
    <property type="expression patterns" value="baseline and differential"/>
</dbReference>
<reference evidence="1 3" key="1">
    <citation type="journal article" date="2009" name="PLoS Biol.">
        <title>Lineage-specific biology revealed by a finished genome assembly of the mouse.</title>
        <authorList>
            <consortium name="Mouse Genome Sequencing Consortium"/>
            <person name="Church D.M."/>
            <person name="Goodstadt L."/>
            <person name="Hillier L.W."/>
            <person name="Zody M.C."/>
            <person name="Goldstein S."/>
            <person name="She X."/>
            <person name="Bult C.J."/>
            <person name="Agarwala R."/>
            <person name="Cherry J.L."/>
            <person name="DiCuccio M."/>
            <person name="Hlavina W."/>
            <person name="Kapustin Y."/>
            <person name="Meric P."/>
            <person name="Maglott D."/>
            <person name="Birtle Z."/>
            <person name="Marques A.C."/>
            <person name="Graves T."/>
            <person name="Zhou S."/>
            <person name="Teague B."/>
            <person name="Potamousis K."/>
            <person name="Churas C."/>
            <person name="Place M."/>
            <person name="Herschleb J."/>
            <person name="Runnheim R."/>
            <person name="Forrest D."/>
            <person name="Amos-Landgraf J."/>
            <person name="Schwartz D.C."/>
            <person name="Cheng Z."/>
            <person name="Lindblad-Toh K."/>
            <person name="Eichler E.E."/>
            <person name="Ponting C.P."/>
        </authorList>
    </citation>
    <scope>NUCLEOTIDE SEQUENCE [LARGE SCALE GENOMIC DNA]</scope>
    <source>
        <strain evidence="1 3">C57BL/6J</strain>
    </source>
</reference>
<dbReference type="VEuPathDB" id="HostDB:ENSMUSG00000028149"/>
<keyword evidence="3" id="KW-1185">Reference proteome</keyword>
<reference evidence="1" key="5">
    <citation type="submission" date="2025-09" db="UniProtKB">
        <authorList>
            <consortium name="Ensembl"/>
        </authorList>
    </citation>
    <scope>IDENTIFICATION</scope>
    <source>
        <strain evidence="1">C57BL/6J</strain>
    </source>
</reference>
<dbReference type="Bgee" id="ENSMUSG00000028149">
    <property type="expression patterns" value="Expressed in medial dorsal nucleus of thalamus and 275 other cell types or tissues"/>
</dbReference>
<dbReference type="Ensembl" id="ENSMUST00000196106.5">
    <property type="protein sequence ID" value="ENSMUSP00000143046.2"/>
    <property type="gene ID" value="ENSMUSG00000028149.13"/>
</dbReference>
<reference evidence="1" key="4">
    <citation type="submission" date="2025-08" db="UniProtKB">
        <authorList>
            <consortium name="Ensembl"/>
        </authorList>
    </citation>
    <scope>IDENTIFICATION</scope>
    <source>
        <strain evidence="1">C57BL/6J</strain>
    </source>
</reference>
<dbReference type="AlphaFoldDB" id="A0A0G2JF70"/>
<evidence type="ECO:0000313" key="3">
    <source>
        <dbReference type="Proteomes" id="UP000000589"/>
    </source>
</evidence>
<dbReference type="SMR" id="A0A0G2JF70"/>
<evidence type="ECO:0007829" key="6">
    <source>
        <dbReference type="PubMed" id="21183079"/>
    </source>
</evidence>
<proteinExistence type="evidence at protein level"/>
<accession>A0A0G2JF70</accession>
<evidence type="ECO:0000313" key="2">
    <source>
        <dbReference type="MGI" id="MGI:2385189"/>
    </source>
</evidence>
<organism evidence="1 3">
    <name type="scientific">Mus musculus</name>
    <name type="common">Mouse</name>
    <dbReference type="NCBI Taxonomy" id="10090"/>
    <lineage>
        <taxon>Eukaryota</taxon>
        <taxon>Metazoa</taxon>
        <taxon>Chordata</taxon>
        <taxon>Craniata</taxon>
        <taxon>Vertebrata</taxon>
        <taxon>Euteleostomi</taxon>
        <taxon>Mammalia</taxon>
        <taxon>Eutheria</taxon>
        <taxon>Euarchontoglires</taxon>
        <taxon>Glires</taxon>
        <taxon>Rodentia</taxon>
        <taxon>Myomorpha</taxon>
        <taxon>Muroidea</taxon>
        <taxon>Muridae</taxon>
        <taxon>Murinae</taxon>
        <taxon>Mus</taxon>
        <taxon>Mus</taxon>
    </lineage>
</organism>
<reference evidence="1 3" key="3">
    <citation type="journal article" date="2011" name="PLoS Biol.">
        <title>Modernizing reference genome assemblies.</title>
        <authorList>
            <person name="Church D.M."/>
            <person name="Schneider V.A."/>
            <person name="Graves T."/>
            <person name="Auger K."/>
            <person name="Cunningham F."/>
            <person name="Bouk N."/>
            <person name="Chen H.C."/>
            <person name="Agarwala R."/>
            <person name="McLaren W.M."/>
            <person name="Ritchie G.R."/>
            <person name="Albracht D."/>
            <person name="Kremitzki M."/>
            <person name="Rock S."/>
            <person name="Kotkiewicz H."/>
            <person name="Kremitzki C."/>
            <person name="Wollam A."/>
            <person name="Trani L."/>
            <person name="Fulton L."/>
            <person name="Fulton R."/>
            <person name="Matthews L."/>
            <person name="Whitehead S."/>
            <person name="Chow W."/>
            <person name="Torrance J."/>
            <person name="Dunn M."/>
            <person name="Harden G."/>
            <person name="Threadgold G."/>
            <person name="Wood J."/>
            <person name="Collins J."/>
            <person name="Heath P."/>
            <person name="Griffiths G."/>
            <person name="Pelan S."/>
            <person name="Grafham D."/>
            <person name="Eichler E.E."/>
            <person name="Weinstock G."/>
            <person name="Mardis E.R."/>
            <person name="Wilson R.K."/>
            <person name="Howe K."/>
            <person name="Flicek P."/>
            <person name="Hubbard T."/>
        </authorList>
    </citation>
    <scope>NUCLEOTIDE SEQUENCE [LARGE SCALE GENOMIC DNA]</scope>
    <source>
        <strain evidence="1 3">C57BL/6J</strain>
    </source>
</reference>
<gene>
    <name evidence="1 2" type="primary">Rap1gds1</name>
</gene>
<dbReference type="GeneTree" id="ENSGT00390000014293"/>
<evidence type="ECO:0000313" key="1">
    <source>
        <dbReference type="Ensembl" id="ENSMUSP00000143046.2"/>
    </source>
</evidence>
<dbReference type="Proteomes" id="UP000000589">
    <property type="component" value="Chromosome 3"/>
</dbReference>
<dbReference type="InterPro" id="IPR040144">
    <property type="entry name" value="RAP1GDS1"/>
</dbReference>
<dbReference type="ProteomicsDB" id="353470"/>
<sequence length="101" mass="10761">MDNLSDTLKKLKITAADRTEGSLEGCLDCLLQALAQNNAETSEKIQGSGILQLFANLLTPQASCTAKVADIIAEVAKNGEVSARNSFSFTPYLSNLCESHV</sequence>
<dbReference type="Antibodypedia" id="6907">
    <property type="antibodies" value="146 antibodies from 30 providers"/>
</dbReference>
<dbReference type="PANTHER" id="PTHR10957">
    <property type="entry name" value="RAP1 GTPASE-GDP DISSOCIATION STIMULATOR 1"/>
    <property type="match status" value="1"/>
</dbReference>